<evidence type="ECO:0000256" key="1">
    <source>
        <dbReference type="ARBA" id="ARBA00007398"/>
    </source>
</evidence>
<comment type="similarity">
    <text evidence="1">Belongs to the asteroid family.</text>
</comment>
<dbReference type="SUPFAM" id="SSF88723">
    <property type="entry name" value="PIN domain-like"/>
    <property type="match status" value="1"/>
</dbReference>
<dbReference type="GeneID" id="110254438"/>
<organism evidence="2 3">
    <name type="scientific">Exaiptasia diaphana</name>
    <name type="common">Tropical sea anemone</name>
    <name type="synonym">Aiptasia pulchella</name>
    <dbReference type="NCBI Taxonomy" id="2652724"/>
    <lineage>
        <taxon>Eukaryota</taxon>
        <taxon>Metazoa</taxon>
        <taxon>Cnidaria</taxon>
        <taxon>Anthozoa</taxon>
        <taxon>Hexacorallia</taxon>
        <taxon>Actiniaria</taxon>
        <taxon>Aiptasiidae</taxon>
        <taxon>Exaiptasia</taxon>
    </lineage>
</organism>
<keyword evidence="3" id="KW-1185">Reference proteome</keyword>
<dbReference type="RefSeq" id="XP_020917079.2">
    <property type="nucleotide sequence ID" value="XM_021061420.2"/>
</dbReference>
<reference evidence="2" key="1">
    <citation type="submission" date="2022-11" db="UniProtKB">
        <authorList>
            <consortium name="EnsemblMetazoa"/>
        </authorList>
    </citation>
    <scope>IDENTIFICATION</scope>
</reference>
<dbReference type="PANTHER" id="PTHR15665">
    <property type="entry name" value="ASTEROID PROTEIN"/>
    <property type="match status" value="1"/>
</dbReference>
<dbReference type="Gene3D" id="3.40.50.1010">
    <property type="entry name" value="5'-nuclease"/>
    <property type="match status" value="1"/>
</dbReference>
<dbReference type="AlphaFoldDB" id="A0A913Y9S1"/>
<proteinExistence type="inferred from homology"/>
<evidence type="ECO:0008006" key="4">
    <source>
        <dbReference type="Google" id="ProtNLM"/>
    </source>
</evidence>
<accession>A0A913Y9S1</accession>
<evidence type="ECO:0000313" key="2">
    <source>
        <dbReference type="EnsemblMetazoa" id="XP_020917079.2"/>
    </source>
</evidence>
<sequence length="178" mass="19916">MGIRLLTTLVDKVPSVWTQEKSLQNTPVIIDGNALMFFLYKQTDCRAGGEFDKFSRDIEKFFANFAGQNVTPYVVLDGATVAVDKKLETVIKRTEDKIETCYNLSKGKSGKSAETKVLSPLAKMTFITKLRSLGIEFTVCDREADQKIAILANQKNCPVISNDRATSLSMIFQKDIYL</sequence>
<dbReference type="KEGG" id="epa:110254438"/>
<dbReference type="PANTHER" id="PTHR15665:SF1">
    <property type="entry name" value="PROTEIN ASTEROID HOMOLOG 1"/>
    <property type="match status" value="1"/>
</dbReference>
<dbReference type="InterPro" id="IPR029060">
    <property type="entry name" value="PIN-like_dom_sf"/>
</dbReference>
<evidence type="ECO:0000313" key="3">
    <source>
        <dbReference type="Proteomes" id="UP000887567"/>
    </source>
</evidence>
<protein>
    <recommendedName>
        <fullName evidence="4">PIN domain-containing protein</fullName>
    </recommendedName>
</protein>
<name>A0A913Y9S1_EXADI</name>
<dbReference type="OMA" id="IPYIACE"/>
<dbReference type="EnsemblMetazoa" id="XM_021061420.2">
    <property type="protein sequence ID" value="XP_020917079.2"/>
    <property type="gene ID" value="LOC110254438"/>
</dbReference>
<dbReference type="Proteomes" id="UP000887567">
    <property type="component" value="Unplaced"/>
</dbReference>
<dbReference type="OrthoDB" id="25987at2759"/>
<dbReference type="InterPro" id="IPR026832">
    <property type="entry name" value="Asteroid"/>
</dbReference>